<keyword evidence="3" id="KW-1185">Reference proteome</keyword>
<reference evidence="2" key="1">
    <citation type="submission" date="2012-04" db="EMBL/GenBank/DDBJ databases">
        <authorList>
            <person name="Borisov I.G."/>
            <person name="Ivanikova N.V."/>
            <person name="Pinevich A.V."/>
        </authorList>
    </citation>
    <scope>NUCLEOTIDE SEQUENCE</scope>
    <source>
        <strain evidence="2">CALU 1027</strain>
    </source>
</reference>
<name>A0A0M2PQ20_PROHO</name>
<feature type="region of interest" description="Disordered" evidence="1">
    <location>
        <begin position="136"/>
        <end position="155"/>
    </location>
</feature>
<evidence type="ECO:0000256" key="1">
    <source>
        <dbReference type="SAM" id="MobiDB-lite"/>
    </source>
</evidence>
<sequence>MPPDQTPVAQVARSPPTPAHRSLSPAMTSQSFVFSSGPTFWKQPAFIATLVSVGIHGVIFTQLNLKPAPIEESEELRSIEVVELSPSDLQRLPAFAQPTSPLGGQSSAFPGFPDPTALPMPDMSLDLGALAALGATAPQGNPRSQSAPLVPQFNFSDWLPPAPSTLPPPPPLPNVPLPNIRLDQPTFLPQLPAPPAAAPSSEPTPRASATPPTNLTPNTTPPVAPSPQGGVSGSAQDLLPPDSPGDDSASAATPAPTPAPDPYADLRDRYSRYSTGATDPGAASGQLASWLEAKRLETGNPELAWTGGPQALSLGFPDALCPSDAGSAWVLVLVDGGGTALEVNVVMETGYATLDEAARLYIRRMAHPQPATGTEAVYQYSLTFTDQGGCEVFTDE</sequence>
<feature type="compositionally biased region" description="Pro residues" evidence="1">
    <location>
        <begin position="160"/>
        <end position="176"/>
    </location>
</feature>
<evidence type="ECO:0008006" key="4">
    <source>
        <dbReference type="Google" id="ProtNLM"/>
    </source>
</evidence>
<dbReference type="AlphaFoldDB" id="A0A0M2PQ20"/>
<dbReference type="EMBL" id="AJTX02000007">
    <property type="protein sequence ID" value="KKI98680.1"/>
    <property type="molecule type" value="Genomic_DNA"/>
</dbReference>
<evidence type="ECO:0000313" key="2">
    <source>
        <dbReference type="EMBL" id="KKI98680.1"/>
    </source>
</evidence>
<accession>A0A0M2PQ20</accession>
<dbReference type="eggNOG" id="COG0810">
    <property type="taxonomic scope" value="Bacteria"/>
</dbReference>
<dbReference type="STRING" id="317619.GCA_000332315_01669"/>
<dbReference type="Gene3D" id="3.30.1150.10">
    <property type="match status" value="1"/>
</dbReference>
<feature type="region of interest" description="Disordered" evidence="1">
    <location>
        <begin position="160"/>
        <end position="267"/>
    </location>
</feature>
<dbReference type="Proteomes" id="UP000034681">
    <property type="component" value="Unassembled WGS sequence"/>
</dbReference>
<feature type="compositionally biased region" description="Polar residues" evidence="1">
    <location>
        <begin position="138"/>
        <end position="147"/>
    </location>
</feature>
<comment type="caution">
    <text evidence="2">The sequence shown here is derived from an EMBL/GenBank/DDBJ whole genome shotgun (WGS) entry which is preliminary data.</text>
</comment>
<organism evidence="2 3">
    <name type="scientific">Prochlorothrix hollandica PCC 9006 = CALU 1027</name>
    <dbReference type="NCBI Taxonomy" id="317619"/>
    <lineage>
        <taxon>Bacteria</taxon>
        <taxon>Bacillati</taxon>
        <taxon>Cyanobacteriota</taxon>
        <taxon>Cyanophyceae</taxon>
        <taxon>Prochlorotrichales</taxon>
        <taxon>Prochlorotrichaceae</taxon>
        <taxon>Prochlorothrix</taxon>
    </lineage>
</organism>
<protein>
    <recommendedName>
        <fullName evidence="4">TonB C-terminal domain-containing protein</fullName>
    </recommendedName>
</protein>
<evidence type="ECO:0000313" key="3">
    <source>
        <dbReference type="Proteomes" id="UP000034681"/>
    </source>
</evidence>
<proteinExistence type="predicted"/>
<feature type="compositionally biased region" description="Low complexity" evidence="1">
    <location>
        <begin position="198"/>
        <end position="218"/>
    </location>
</feature>
<feature type="region of interest" description="Disordered" evidence="1">
    <location>
        <begin position="1"/>
        <end position="25"/>
    </location>
</feature>
<gene>
    <name evidence="2" type="ORF">PROH_17675</name>
</gene>